<organism evidence="1 2">
    <name type="scientific">Rhizocola hellebori</name>
    <dbReference type="NCBI Taxonomy" id="1392758"/>
    <lineage>
        <taxon>Bacteria</taxon>
        <taxon>Bacillati</taxon>
        <taxon>Actinomycetota</taxon>
        <taxon>Actinomycetes</taxon>
        <taxon>Micromonosporales</taxon>
        <taxon>Micromonosporaceae</taxon>
        <taxon>Rhizocola</taxon>
    </lineage>
</organism>
<protein>
    <submittedName>
        <fullName evidence="1">Uncharacterized protein</fullName>
    </submittedName>
</protein>
<gene>
    <name evidence="1" type="ORF">Rhe02_54380</name>
</gene>
<dbReference type="EMBL" id="BONY01000036">
    <property type="protein sequence ID" value="GIH07371.1"/>
    <property type="molecule type" value="Genomic_DNA"/>
</dbReference>
<dbReference type="AlphaFoldDB" id="A0A8J3QDJ1"/>
<dbReference type="Proteomes" id="UP000612899">
    <property type="component" value="Unassembled WGS sequence"/>
</dbReference>
<accession>A0A8J3QDJ1</accession>
<name>A0A8J3QDJ1_9ACTN</name>
<proteinExistence type="predicted"/>
<keyword evidence="2" id="KW-1185">Reference proteome</keyword>
<comment type="caution">
    <text evidence="1">The sequence shown here is derived from an EMBL/GenBank/DDBJ whole genome shotgun (WGS) entry which is preliminary data.</text>
</comment>
<dbReference type="RefSeq" id="WP_203911162.1">
    <property type="nucleotide sequence ID" value="NZ_BONY01000036.1"/>
</dbReference>
<sequence length="58" mass="6151">MTTGICRHCLAPVPLGADGKVARHKEQIVSASGWADGYDGCRGSGWTPKPTPNEGEQR</sequence>
<reference evidence="1" key="1">
    <citation type="submission" date="2021-01" db="EMBL/GenBank/DDBJ databases">
        <title>Whole genome shotgun sequence of Rhizocola hellebori NBRC 109834.</title>
        <authorList>
            <person name="Komaki H."/>
            <person name="Tamura T."/>
        </authorList>
    </citation>
    <scope>NUCLEOTIDE SEQUENCE</scope>
    <source>
        <strain evidence="1">NBRC 109834</strain>
    </source>
</reference>
<evidence type="ECO:0000313" key="2">
    <source>
        <dbReference type="Proteomes" id="UP000612899"/>
    </source>
</evidence>
<evidence type="ECO:0000313" key="1">
    <source>
        <dbReference type="EMBL" id="GIH07371.1"/>
    </source>
</evidence>